<dbReference type="EMBL" id="JAWWNJ010000169">
    <property type="protein sequence ID" value="KAK6977391.1"/>
    <property type="molecule type" value="Genomic_DNA"/>
</dbReference>
<proteinExistence type="predicted"/>
<organism evidence="2 3">
    <name type="scientific">Favolaschia claudopus</name>
    <dbReference type="NCBI Taxonomy" id="2862362"/>
    <lineage>
        <taxon>Eukaryota</taxon>
        <taxon>Fungi</taxon>
        <taxon>Dikarya</taxon>
        <taxon>Basidiomycota</taxon>
        <taxon>Agaricomycotina</taxon>
        <taxon>Agaricomycetes</taxon>
        <taxon>Agaricomycetidae</taxon>
        <taxon>Agaricales</taxon>
        <taxon>Marasmiineae</taxon>
        <taxon>Mycenaceae</taxon>
        <taxon>Favolaschia</taxon>
    </lineage>
</organism>
<protein>
    <submittedName>
        <fullName evidence="2">Uncharacterized protein</fullName>
    </submittedName>
</protein>
<reference evidence="2 3" key="1">
    <citation type="journal article" date="2024" name="J Genomics">
        <title>Draft genome sequencing and assembly of Favolaschia claudopus CIRM-BRFM 2984 isolated from oak limbs.</title>
        <authorList>
            <person name="Navarro D."/>
            <person name="Drula E."/>
            <person name="Chaduli D."/>
            <person name="Cazenave R."/>
            <person name="Ahrendt S."/>
            <person name="Wang J."/>
            <person name="Lipzen A."/>
            <person name="Daum C."/>
            <person name="Barry K."/>
            <person name="Grigoriev I.V."/>
            <person name="Favel A."/>
            <person name="Rosso M.N."/>
            <person name="Martin F."/>
        </authorList>
    </citation>
    <scope>NUCLEOTIDE SEQUENCE [LARGE SCALE GENOMIC DNA]</scope>
    <source>
        <strain evidence="2 3">CIRM-BRFM 2984</strain>
    </source>
</reference>
<feature type="chain" id="PRO_5043474530" evidence="1">
    <location>
        <begin position="21"/>
        <end position="556"/>
    </location>
</feature>
<gene>
    <name evidence="2" type="ORF">R3P38DRAFT_3377583</name>
</gene>
<dbReference type="Proteomes" id="UP001362999">
    <property type="component" value="Unassembled WGS sequence"/>
</dbReference>
<comment type="caution">
    <text evidence="2">The sequence shown here is derived from an EMBL/GenBank/DDBJ whole genome shotgun (WGS) entry which is preliminary data.</text>
</comment>
<keyword evidence="3" id="KW-1185">Reference proteome</keyword>
<sequence length="556" mass="61900">MLGVCQRLLLSSLLLPTTVSSPWSLSIVNTKLLVAHSPAAVSQPSMSLEVSEVQAEAVGRVGVRAGNGEGPHLYFKSAIVNVRAGQYRLNDSVNQEAMVDSKIKFVQIFDAFRGEMYTYSVNYMDPAFDWFVLLKLTAASSPSQPTKEWKQDVERYMDIRHENILQLYGTVQWKDIWAAAFHGVRADLGYTMISDLRLRQDYELQSAHEYLDSISERPPPSMGPTMHLGGIYSVAGDGNSLQVVALAQCHSDDVESYQLTKNSLLESRGTGWTRLEPISRWHFDGEELVPGETGGTYHNLRELFGGAAAAIQAKFRALNGGHYSPAPSYASGFVSQSGIFWAIASALCHASPKIYQPLLKDFLEKGAASVKLPKRPWYWSLNPDGGEELNEEKATELGFPKIESDTEIWLESYNEFAYAGVREFHRGKGFDPESQDVAVELKEPLFELFSGESLNAGHSHVWHGIDRPHVVRYPDYASDEAEYGSDSGGIPPNTEVASFNDTSEVTGQTSLYRLFAPLADIDPEYHPVNPQKRGVDADDLEYEATRMAKRIHRIDY</sequence>
<evidence type="ECO:0000256" key="1">
    <source>
        <dbReference type="SAM" id="SignalP"/>
    </source>
</evidence>
<accession>A0AAV9ZB42</accession>
<name>A0AAV9ZB42_9AGAR</name>
<evidence type="ECO:0000313" key="2">
    <source>
        <dbReference type="EMBL" id="KAK6977391.1"/>
    </source>
</evidence>
<evidence type="ECO:0000313" key="3">
    <source>
        <dbReference type="Proteomes" id="UP001362999"/>
    </source>
</evidence>
<feature type="signal peptide" evidence="1">
    <location>
        <begin position="1"/>
        <end position="20"/>
    </location>
</feature>
<dbReference type="AlphaFoldDB" id="A0AAV9ZB42"/>
<keyword evidence="1" id="KW-0732">Signal</keyword>